<reference evidence="11 12" key="1">
    <citation type="journal article" date="2019" name="Int. J. Syst. Evol. Microbiol.">
        <title>The Global Catalogue of Microorganisms (GCM) 10K type strain sequencing project: providing services to taxonomists for standard genome sequencing and annotation.</title>
        <authorList>
            <consortium name="The Broad Institute Genomics Platform"/>
            <consortium name="The Broad Institute Genome Sequencing Center for Infectious Disease"/>
            <person name="Wu L."/>
            <person name="Ma J."/>
        </authorList>
    </citation>
    <scope>NUCLEOTIDE SEQUENCE [LARGE SCALE GENOMIC DNA]</scope>
    <source>
        <strain evidence="11 12">JCM 13244</strain>
    </source>
</reference>
<dbReference type="InterPro" id="IPR001650">
    <property type="entry name" value="Helicase_C-like"/>
</dbReference>
<keyword evidence="8" id="KW-0067">ATP-binding</keyword>
<dbReference type="InterPro" id="IPR006483">
    <property type="entry name" value="CRISPR-assoc_Cas3_HD"/>
</dbReference>
<accession>A0ABN2JN20</accession>
<dbReference type="InterPro" id="IPR038257">
    <property type="entry name" value="CRISPR-assoc_Cas3_HD_sf"/>
</dbReference>
<evidence type="ECO:0000256" key="7">
    <source>
        <dbReference type="ARBA" id="ARBA00022806"/>
    </source>
</evidence>
<dbReference type="Pfam" id="PF18395">
    <property type="entry name" value="Cas3_C"/>
    <property type="match status" value="1"/>
</dbReference>
<dbReference type="EMBL" id="BAAALR010000165">
    <property type="protein sequence ID" value="GAA1732912.1"/>
    <property type="molecule type" value="Genomic_DNA"/>
</dbReference>
<evidence type="ECO:0000256" key="1">
    <source>
        <dbReference type="ARBA" id="ARBA00006847"/>
    </source>
</evidence>
<evidence type="ECO:0000256" key="2">
    <source>
        <dbReference type="ARBA" id="ARBA00009046"/>
    </source>
</evidence>
<keyword evidence="5" id="KW-0547">Nucleotide-binding</keyword>
<evidence type="ECO:0000256" key="6">
    <source>
        <dbReference type="ARBA" id="ARBA00022801"/>
    </source>
</evidence>
<keyword evidence="12" id="KW-1185">Reference proteome</keyword>
<keyword evidence="9" id="KW-0051">Antiviral defense</keyword>
<feature type="domain" description="Helicase C-terminal" evidence="10">
    <location>
        <begin position="634"/>
        <end position="720"/>
    </location>
</feature>
<dbReference type="Gene3D" id="3.40.50.300">
    <property type="entry name" value="P-loop containing nucleotide triphosphate hydrolases"/>
    <property type="match status" value="2"/>
</dbReference>
<evidence type="ECO:0000313" key="12">
    <source>
        <dbReference type="Proteomes" id="UP001499947"/>
    </source>
</evidence>
<dbReference type="InterPro" id="IPR027417">
    <property type="entry name" value="P-loop_NTPase"/>
</dbReference>
<dbReference type="Pfam" id="PF18019">
    <property type="entry name" value="Cas3_HD"/>
    <property type="match status" value="1"/>
</dbReference>
<dbReference type="InterPro" id="IPR054712">
    <property type="entry name" value="Cas3-like_dom"/>
</dbReference>
<proteinExistence type="inferred from homology"/>
<evidence type="ECO:0000256" key="5">
    <source>
        <dbReference type="ARBA" id="ARBA00022741"/>
    </source>
</evidence>
<keyword evidence="4" id="KW-0479">Metal-binding</keyword>
<evidence type="ECO:0000256" key="8">
    <source>
        <dbReference type="ARBA" id="ARBA00022840"/>
    </source>
</evidence>
<evidence type="ECO:0000259" key="10">
    <source>
        <dbReference type="SMART" id="SM00490"/>
    </source>
</evidence>
<dbReference type="SUPFAM" id="SSF52540">
    <property type="entry name" value="P-loop containing nucleoside triphosphate hydrolases"/>
    <property type="match status" value="1"/>
</dbReference>
<evidence type="ECO:0000313" key="11">
    <source>
        <dbReference type="EMBL" id="GAA1732912.1"/>
    </source>
</evidence>
<sequence>MGGLWFLGGPVVGVAVMGAVEDARLGGIDLGPWTEFDAASNTVYPLLFGMLDSAVMAFEVWERVVTVSQRDMLSEGMGLPAAQARSVVAFLAGLQDLGRMVPRFQRAHHAAWARLDDTLVEQAGGDTGWTPTARSSMHVALGVLTMSGYACAGNASPAVRAAQVVGGCRGFFLQADIEGAASARRVSVAAGGEAWDRLRHRYAAVVRHLTGAVHVPERLSVPAAVLAAGVGTVAGQLARQRSYWLPKAHMPAFGAAEHFTLASGEARDVLDAAWLEKLEWQDVPFAVAHPRARRPNRFQESLMTQLPSLVGKSGSGILVAADATGTGKSVGALQASRIFNAACGSRGVAWLSPSTATADASWELLEDYVRRHDPYRAPVALAHSHSWLNAAYSDRRLAAVELAPVPVAAGERVPPTGDAAGAGDDDPVTEPPRLLRGHDAALLAPFCAATVDQAQMAVLPVHSNAVRLLGLSGKTVVVDEAHALSAFSHLQLLRLLGWFGSLRTPVVLLSATLPASTADAFVRAYLTGAGHRASALPQGAFSPSYPGWLFADAATATATVMDETARLRHAAGQHRQARIRVHDVRRTRLGPQPRTVGSTERLAVIGDVLTPVISHGGCAAVTCATVPDAQDTYRHLKHTWPGDPADLVLLHARFPGHHRERLLRTLSRRLGPTGERPERLVVVTTSLLDTSLDIDVDLMVSDLASVARLLQRLGRLARFALRWQNDDASRRPVWWGDGHIPDFHVLEPVSAAGATSIPAGWRTLESPFVLRATADLLRTRSLISLPGDVQDLVEQIHGPHSPFAGATEALRYDAARLRTKDTIERHLSAQHLLPPPGRVSSLADLHRQRLTTAQAATRLGTLPVRLLPCYRTASGGLALDRAGRHPLPTGPRLETAGIRRVLQHTLPVPAAWVARRGPQHRPPEAWSTHPLLADLVLLPAPAHHTGHTEQYGRYLLRMDDELGLVHTTAR</sequence>
<evidence type="ECO:0000256" key="3">
    <source>
        <dbReference type="ARBA" id="ARBA00022722"/>
    </source>
</evidence>
<protein>
    <recommendedName>
        <fullName evidence="10">Helicase C-terminal domain-containing protein</fullName>
    </recommendedName>
</protein>
<comment type="similarity">
    <text evidence="1">In the N-terminal section; belongs to the CRISPR-associated nuclease Cas3-HD family.</text>
</comment>
<comment type="similarity">
    <text evidence="2">In the central section; belongs to the CRISPR-associated helicase Cas3 family.</text>
</comment>
<dbReference type="InterPro" id="IPR041372">
    <property type="entry name" value="Cas3_C"/>
</dbReference>
<keyword evidence="7" id="KW-0347">Helicase</keyword>
<evidence type="ECO:0000256" key="9">
    <source>
        <dbReference type="ARBA" id="ARBA00023118"/>
    </source>
</evidence>
<dbReference type="Gene3D" id="1.10.3210.30">
    <property type="match status" value="1"/>
</dbReference>
<dbReference type="InterPro" id="IPR006474">
    <property type="entry name" value="Helicase_Cas3_CRISPR-ass_core"/>
</dbReference>
<comment type="caution">
    <text evidence="11">The sequence shown here is derived from an EMBL/GenBank/DDBJ whole genome shotgun (WGS) entry which is preliminary data.</text>
</comment>
<dbReference type="NCBIfam" id="TIGR01587">
    <property type="entry name" value="cas3_core"/>
    <property type="match status" value="1"/>
</dbReference>
<dbReference type="Pfam" id="PF22590">
    <property type="entry name" value="Cas3-like_C_2"/>
    <property type="match status" value="1"/>
</dbReference>
<keyword evidence="3" id="KW-0540">Nuclease</keyword>
<keyword evidence="6" id="KW-0378">Hydrolase</keyword>
<dbReference type="SMART" id="SM00490">
    <property type="entry name" value="HELICc"/>
    <property type="match status" value="1"/>
</dbReference>
<name>A0ABN2JN20_9ACTN</name>
<organism evidence="11 12">
    <name type="scientific">Streptomyces yatensis</name>
    <dbReference type="NCBI Taxonomy" id="155177"/>
    <lineage>
        <taxon>Bacteria</taxon>
        <taxon>Bacillati</taxon>
        <taxon>Actinomycetota</taxon>
        <taxon>Actinomycetes</taxon>
        <taxon>Kitasatosporales</taxon>
        <taxon>Streptomycetaceae</taxon>
        <taxon>Streptomyces</taxon>
        <taxon>Streptomyces violaceusniger group</taxon>
    </lineage>
</organism>
<dbReference type="Proteomes" id="UP001499947">
    <property type="component" value="Unassembled WGS sequence"/>
</dbReference>
<gene>
    <name evidence="11" type="ORF">GCM10009680_86770</name>
</gene>
<evidence type="ECO:0000256" key="4">
    <source>
        <dbReference type="ARBA" id="ARBA00022723"/>
    </source>
</evidence>